<dbReference type="OrthoDB" id="9805855at2"/>
<feature type="transmembrane region" description="Helical" evidence="7">
    <location>
        <begin position="100"/>
        <end position="118"/>
    </location>
</feature>
<reference evidence="9 10" key="1">
    <citation type="submission" date="2018-05" db="EMBL/GenBank/DDBJ databases">
        <title>Genomic Encyclopedia of Type Strains, Phase IV (KMG-IV): sequencing the most valuable type-strain genomes for metagenomic binning, comparative biology and taxonomic classification.</title>
        <authorList>
            <person name="Goeker M."/>
        </authorList>
    </citation>
    <scope>NUCLEOTIDE SEQUENCE [LARGE SCALE GENOMIC DNA]</scope>
    <source>
        <strain evidence="9 10">DSM 6462</strain>
    </source>
</reference>
<dbReference type="Proteomes" id="UP000248021">
    <property type="component" value="Unassembled WGS sequence"/>
</dbReference>
<organism evidence="9 10">
    <name type="scientific">Chelatococcus asaccharovorans</name>
    <dbReference type="NCBI Taxonomy" id="28210"/>
    <lineage>
        <taxon>Bacteria</taxon>
        <taxon>Pseudomonadati</taxon>
        <taxon>Pseudomonadota</taxon>
        <taxon>Alphaproteobacteria</taxon>
        <taxon>Hyphomicrobiales</taxon>
        <taxon>Chelatococcaceae</taxon>
        <taxon>Chelatococcus</taxon>
    </lineage>
</organism>
<feature type="transmembrane region" description="Helical" evidence="7">
    <location>
        <begin position="242"/>
        <end position="268"/>
    </location>
</feature>
<dbReference type="Gene3D" id="1.10.3720.10">
    <property type="entry name" value="MetI-like"/>
    <property type="match status" value="1"/>
</dbReference>
<gene>
    <name evidence="9" type="ORF">C7450_10668</name>
</gene>
<keyword evidence="5 7" id="KW-1133">Transmembrane helix</keyword>
<feature type="domain" description="ABC transmembrane type-1" evidence="8">
    <location>
        <begin position="94"/>
        <end position="311"/>
    </location>
</feature>
<feature type="transmembrane region" description="Helical" evidence="7">
    <location>
        <begin position="130"/>
        <end position="156"/>
    </location>
</feature>
<accession>A0A2V3UGC5</accession>
<evidence type="ECO:0000256" key="3">
    <source>
        <dbReference type="ARBA" id="ARBA00022475"/>
    </source>
</evidence>
<comment type="subcellular location">
    <subcellularLocation>
        <location evidence="1 7">Cell membrane</location>
        <topology evidence="1 7">Multi-pass membrane protein</topology>
    </subcellularLocation>
</comment>
<evidence type="ECO:0000259" key="8">
    <source>
        <dbReference type="PROSITE" id="PS50928"/>
    </source>
</evidence>
<dbReference type="Pfam" id="PF19300">
    <property type="entry name" value="BPD_transp_1_N"/>
    <property type="match status" value="1"/>
</dbReference>
<evidence type="ECO:0000256" key="2">
    <source>
        <dbReference type="ARBA" id="ARBA00022448"/>
    </source>
</evidence>
<dbReference type="PANTHER" id="PTHR43163:SF2">
    <property type="entry name" value="ABC TRANSPORTER PERMEASE PROTEIN"/>
    <property type="match status" value="1"/>
</dbReference>
<feature type="transmembrane region" description="Helical" evidence="7">
    <location>
        <begin position="12"/>
        <end position="31"/>
    </location>
</feature>
<evidence type="ECO:0000256" key="1">
    <source>
        <dbReference type="ARBA" id="ARBA00004651"/>
    </source>
</evidence>
<evidence type="ECO:0000256" key="4">
    <source>
        <dbReference type="ARBA" id="ARBA00022692"/>
    </source>
</evidence>
<sequence>MISFLAKRIMQAVAVVLATASMVFFAVFIIGDPAQLLYSQNASAAEVEAARRYLGLDLPLYQQYFNFMGGLLHGDLGRSFVYGKPALGVILQRLPATLELAFASVVLAVVVGLPLGLYCGLNPRTIRSRLIMAVSALGVSLPTFWIGIIIMLAFAVNLRLLPTGGRGNTLTVLGVPWSFLTIDGLRHLLLPAASLALWQASLILRLTRAGTEEVLRQDYVRFARAKGIAPGRILWVHVLKNVLAPVVTMVGLSLGGTIAFSIVTESIFSWPGAGKLLIDSIYAFDRPIVVAYLMLAVTIFVLINTFVDLIYAAIDPRVTLGAADSGS</sequence>
<dbReference type="Pfam" id="PF00528">
    <property type="entry name" value="BPD_transp_1"/>
    <property type="match status" value="1"/>
</dbReference>
<dbReference type="GO" id="GO:0055085">
    <property type="term" value="P:transmembrane transport"/>
    <property type="evidence" value="ECO:0007669"/>
    <property type="project" value="InterPro"/>
</dbReference>
<dbReference type="SUPFAM" id="SSF161098">
    <property type="entry name" value="MetI-like"/>
    <property type="match status" value="1"/>
</dbReference>
<comment type="caution">
    <text evidence="9">The sequence shown here is derived from an EMBL/GenBank/DDBJ whole genome shotgun (WGS) entry which is preliminary data.</text>
</comment>
<keyword evidence="4 7" id="KW-0812">Transmembrane</keyword>
<evidence type="ECO:0000313" key="9">
    <source>
        <dbReference type="EMBL" id="PXW57896.1"/>
    </source>
</evidence>
<keyword evidence="6 7" id="KW-0472">Membrane</keyword>
<dbReference type="InterPro" id="IPR000515">
    <property type="entry name" value="MetI-like"/>
</dbReference>
<keyword evidence="3" id="KW-1003">Cell membrane</keyword>
<evidence type="ECO:0000313" key="10">
    <source>
        <dbReference type="Proteomes" id="UP000248021"/>
    </source>
</evidence>
<dbReference type="PROSITE" id="PS50928">
    <property type="entry name" value="ABC_TM1"/>
    <property type="match status" value="1"/>
</dbReference>
<dbReference type="AlphaFoldDB" id="A0A2V3UGC5"/>
<evidence type="ECO:0000256" key="7">
    <source>
        <dbReference type="RuleBase" id="RU363032"/>
    </source>
</evidence>
<feature type="transmembrane region" description="Helical" evidence="7">
    <location>
        <begin position="288"/>
        <end position="311"/>
    </location>
</feature>
<name>A0A2V3UGC5_9HYPH</name>
<dbReference type="GO" id="GO:0005886">
    <property type="term" value="C:plasma membrane"/>
    <property type="evidence" value="ECO:0007669"/>
    <property type="project" value="UniProtKB-SubCell"/>
</dbReference>
<comment type="similarity">
    <text evidence="7">Belongs to the binding-protein-dependent transport system permease family.</text>
</comment>
<keyword evidence="2 7" id="KW-0813">Transport</keyword>
<evidence type="ECO:0000256" key="6">
    <source>
        <dbReference type="ARBA" id="ARBA00023136"/>
    </source>
</evidence>
<dbReference type="RefSeq" id="WP_110375231.1">
    <property type="nucleotide sequence ID" value="NZ_JAHBRY010000001.1"/>
</dbReference>
<protein>
    <submittedName>
        <fullName evidence="9">Peptide/nickel transport system permease protein</fullName>
    </submittedName>
</protein>
<feature type="transmembrane region" description="Helical" evidence="7">
    <location>
        <begin position="176"/>
        <end position="198"/>
    </location>
</feature>
<dbReference type="CDD" id="cd06261">
    <property type="entry name" value="TM_PBP2"/>
    <property type="match status" value="1"/>
</dbReference>
<dbReference type="InterPro" id="IPR035906">
    <property type="entry name" value="MetI-like_sf"/>
</dbReference>
<evidence type="ECO:0000256" key="5">
    <source>
        <dbReference type="ARBA" id="ARBA00022989"/>
    </source>
</evidence>
<dbReference type="EMBL" id="QJJK01000006">
    <property type="protein sequence ID" value="PXW57896.1"/>
    <property type="molecule type" value="Genomic_DNA"/>
</dbReference>
<proteinExistence type="inferred from homology"/>
<dbReference type="PANTHER" id="PTHR43163">
    <property type="entry name" value="DIPEPTIDE TRANSPORT SYSTEM PERMEASE PROTEIN DPPB-RELATED"/>
    <property type="match status" value="1"/>
</dbReference>
<keyword evidence="10" id="KW-1185">Reference proteome</keyword>
<dbReference type="InterPro" id="IPR045621">
    <property type="entry name" value="BPD_transp_1_N"/>
</dbReference>